<gene>
    <name evidence="1" type="ORF">H6F44_01875</name>
</gene>
<dbReference type="InterPro" id="IPR007460">
    <property type="entry name" value="BrnT_toxin"/>
</dbReference>
<proteinExistence type="predicted"/>
<dbReference type="AlphaFoldDB" id="A0A926Z4M8"/>
<protein>
    <submittedName>
        <fullName evidence="1">BrnT family toxin</fullName>
    </submittedName>
</protein>
<dbReference type="InterPro" id="IPR038573">
    <property type="entry name" value="BrnT_sf"/>
</dbReference>
<keyword evidence="2" id="KW-1185">Reference proteome</keyword>
<evidence type="ECO:0000313" key="2">
    <source>
        <dbReference type="Proteomes" id="UP000631421"/>
    </source>
</evidence>
<dbReference type="Pfam" id="PF04365">
    <property type="entry name" value="BrnT_toxin"/>
    <property type="match status" value="1"/>
</dbReference>
<dbReference type="RefSeq" id="WP_190349215.1">
    <property type="nucleotide sequence ID" value="NZ_JACJPY010000003.1"/>
</dbReference>
<dbReference type="EMBL" id="JACJPY010000003">
    <property type="protein sequence ID" value="MBD2148880.1"/>
    <property type="molecule type" value="Genomic_DNA"/>
</dbReference>
<dbReference type="Gene3D" id="3.10.450.530">
    <property type="entry name" value="Ribonuclease toxin, BrnT, of type II toxin-antitoxin system"/>
    <property type="match status" value="1"/>
</dbReference>
<evidence type="ECO:0000313" key="1">
    <source>
        <dbReference type="EMBL" id="MBD2148880.1"/>
    </source>
</evidence>
<sequence>MNFEWDDTKNEICFRDRGFDFAYAVRAFFDRDRLVRPDTRYSYGEARYQLMGMIDNRLFVVIYTYRKDVIRIISARKANSREVKLYENDNAKD</sequence>
<dbReference type="Proteomes" id="UP000631421">
    <property type="component" value="Unassembled WGS sequence"/>
</dbReference>
<reference evidence="1" key="1">
    <citation type="journal article" date="2015" name="ISME J.">
        <title>Draft Genome Sequence of Streptomyces incarnatus NRRL8089, which Produces the Nucleoside Antibiotic Sinefungin.</title>
        <authorList>
            <person name="Oshima K."/>
            <person name="Hattori M."/>
            <person name="Shimizu H."/>
            <person name="Fukuda K."/>
            <person name="Nemoto M."/>
            <person name="Inagaki K."/>
            <person name="Tamura T."/>
        </authorList>
    </citation>
    <scope>NUCLEOTIDE SEQUENCE</scope>
    <source>
        <strain evidence="1">FACHB-1277</strain>
    </source>
</reference>
<organism evidence="1 2">
    <name type="scientific">Pseudanabaena cinerea FACHB-1277</name>
    <dbReference type="NCBI Taxonomy" id="2949581"/>
    <lineage>
        <taxon>Bacteria</taxon>
        <taxon>Bacillati</taxon>
        <taxon>Cyanobacteriota</taxon>
        <taxon>Cyanophyceae</taxon>
        <taxon>Pseudanabaenales</taxon>
        <taxon>Pseudanabaenaceae</taxon>
        <taxon>Pseudanabaena</taxon>
        <taxon>Pseudanabaena cinerea</taxon>
    </lineage>
</organism>
<reference evidence="1" key="2">
    <citation type="submission" date="2020-08" db="EMBL/GenBank/DDBJ databases">
        <authorList>
            <person name="Chen M."/>
            <person name="Teng W."/>
            <person name="Zhao L."/>
            <person name="Hu C."/>
            <person name="Zhou Y."/>
            <person name="Han B."/>
            <person name="Song L."/>
            <person name="Shu W."/>
        </authorList>
    </citation>
    <scope>NUCLEOTIDE SEQUENCE</scope>
    <source>
        <strain evidence="1">FACHB-1277</strain>
    </source>
</reference>
<comment type="caution">
    <text evidence="1">The sequence shown here is derived from an EMBL/GenBank/DDBJ whole genome shotgun (WGS) entry which is preliminary data.</text>
</comment>
<accession>A0A926Z4M8</accession>
<name>A0A926Z4M8_9CYAN</name>